<sequence length="427" mass="46533">MGKTIAEKIFDSHLRDQPSPDNMILSLDVVMCHEITTPIAIMDLMEKGMDKVFDADRIKAVIDHVTPAKDTKTATQGKIMREWARRHKIKDFFDVGENGVCHALFPEKGFVRPGYTVIMGDSHTCTHGAFGAFAAGVGTTDLEVGIYKGVCSFRAPETMKINIVGELQPSVTAKDVILNIIKRISVNGATDRIIEFTGPVVESFNMSSRMTLCNMAVEAGATCGICLPDRVTAEYLWPFIRNDYATIDDAVNEYRQYHSDPDAEYVESLEIDVTTLVPQVTYGYKPDLVKDINEMVGTPVDQIYIGSCTNGRIEDLRNAASILKGKKLANSVRGIVTPATPLIYRQALEEGLIAIFMDAGFCVLNPTCGACLGMSSGVLAEGESCASTTNRNFNGRMGKGGMVHLMSPYSAAATALNGKITDPRDFL</sequence>
<dbReference type="EMBL" id="AP024086">
    <property type="protein sequence ID" value="BCL60842.1"/>
    <property type="molecule type" value="Genomic_DNA"/>
</dbReference>
<dbReference type="Pfam" id="PF00330">
    <property type="entry name" value="Aconitase"/>
    <property type="match status" value="1"/>
</dbReference>
<dbReference type="Proteomes" id="UP000826725">
    <property type="component" value="Chromosome"/>
</dbReference>
<evidence type="ECO:0000256" key="4">
    <source>
        <dbReference type="HAMAP-Rule" id="MF_01027"/>
    </source>
</evidence>
<reference evidence="6" key="1">
    <citation type="submission" date="2020-09" db="EMBL/GenBank/DDBJ databases">
        <title>Desulfogranum mesoprofundum gen. nov., sp. nov., a novel mesophilic, sulfate-reducing chemolithoautotroph isolated from a deep-sea hydrothermal vent chimney in the Suiyo Seamount.</title>
        <authorList>
            <person name="Hashimoto Y."/>
            <person name="Nakagawa S."/>
        </authorList>
    </citation>
    <scope>NUCLEOTIDE SEQUENCE</scope>
    <source>
        <strain evidence="6">KT2</strain>
    </source>
</reference>
<comment type="similarity">
    <text evidence="4">Belongs to the aconitase/IPM isomerase family. LeuC type 2 subfamily.</text>
</comment>
<dbReference type="UniPathway" id="UPA00048">
    <property type="reaction ID" value="UER00071"/>
</dbReference>
<dbReference type="EC" id="4.2.1.33" evidence="4"/>
<evidence type="ECO:0000259" key="5">
    <source>
        <dbReference type="Pfam" id="PF00330"/>
    </source>
</evidence>
<dbReference type="GO" id="GO:0046872">
    <property type="term" value="F:metal ion binding"/>
    <property type="evidence" value="ECO:0007669"/>
    <property type="project" value="UniProtKB-KW"/>
</dbReference>
<keyword evidence="4" id="KW-0411">Iron-sulfur</keyword>
<name>A0A8D5FVU6_9BACT</name>
<dbReference type="NCBIfam" id="TIGR01343">
    <property type="entry name" value="hacA_fam"/>
    <property type="match status" value="1"/>
</dbReference>
<dbReference type="AlphaFoldDB" id="A0A8D5FVU6"/>
<dbReference type="InterPro" id="IPR018136">
    <property type="entry name" value="Aconitase_4Fe-4S_BS"/>
</dbReference>
<dbReference type="GO" id="GO:0051539">
    <property type="term" value="F:4 iron, 4 sulfur cluster binding"/>
    <property type="evidence" value="ECO:0007669"/>
    <property type="project" value="UniProtKB-KW"/>
</dbReference>
<dbReference type="RefSeq" id="WP_228856928.1">
    <property type="nucleotide sequence ID" value="NZ_AP024086.1"/>
</dbReference>
<dbReference type="InterPro" id="IPR006251">
    <property type="entry name" value="Homoacnase/IPMdehydase_lsu"/>
</dbReference>
<dbReference type="PANTHER" id="PTHR43822:SF16">
    <property type="entry name" value="3-ISOPROPYLMALATE DEHYDRATASE LARGE SUBUNIT 2"/>
    <property type="match status" value="1"/>
</dbReference>
<dbReference type="InterPro" id="IPR033941">
    <property type="entry name" value="IPMI_cat"/>
</dbReference>
<comment type="catalytic activity">
    <reaction evidence="4">
        <text>(2R,3S)-3-isopropylmalate = (2S)-2-isopropylmalate</text>
        <dbReference type="Rhea" id="RHEA:32287"/>
        <dbReference type="ChEBI" id="CHEBI:1178"/>
        <dbReference type="ChEBI" id="CHEBI:35121"/>
        <dbReference type="EC" id="4.2.1.33"/>
    </reaction>
</comment>
<dbReference type="PROSITE" id="PS01244">
    <property type="entry name" value="ACONITASE_2"/>
    <property type="match status" value="1"/>
</dbReference>
<dbReference type="NCBIfam" id="TIGR02086">
    <property type="entry name" value="IPMI_arch"/>
    <property type="match status" value="1"/>
</dbReference>
<dbReference type="HAMAP" id="MF_01027">
    <property type="entry name" value="LeuC_type2"/>
    <property type="match status" value="1"/>
</dbReference>
<dbReference type="PANTHER" id="PTHR43822">
    <property type="entry name" value="HOMOACONITASE, MITOCHONDRIAL-RELATED"/>
    <property type="match status" value="1"/>
</dbReference>
<evidence type="ECO:0000313" key="6">
    <source>
        <dbReference type="EMBL" id="BCL60842.1"/>
    </source>
</evidence>
<organism evidence="6 7">
    <name type="scientific">Desulfomarina profundi</name>
    <dbReference type="NCBI Taxonomy" id="2772557"/>
    <lineage>
        <taxon>Bacteria</taxon>
        <taxon>Pseudomonadati</taxon>
        <taxon>Thermodesulfobacteriota</taxon>
        <taxon>Desulfobulbia</taxon>
        <taxon>Desulfobulbales</taxon>
        <taxon>Desulfobulbaceae</taxon>
        <taxon>Desulfomarina</taxon>
    </lineage>
</organism>
<dbReference type="GO" id="GO:0009098">
    <property type="term" value="P:L-leucine biosynthetic process"/>
    <property type="evidence" value="ECO:0007669"/>
    <property type="project" value="UniProtKB-UniRule"/>
</dbReference>
<keyword evidence="7" id="KW-1185">Reference proteome</keyword>
<feature type="domain" description="Aconitase/3-isopropylmalate dehydratase large subunit alpha/beta/alpha" evidence="5">
    <location>
        <begin position="7"/>
        <end position="296"/>
    </location>
</feature>
<keyword evidence="4" id="KW-0456">Lyase</keyword>
<feature type="binding site" evidence="4">
    <location>
        <position position="308"/>
    </location>
    <ligand>
        <name>[4Fe-4S] cluster</name>
        <dbReference type="ChEBI" id="CHEBI:49883"/>
    </ligand>
</feature>
<dbReference type="InterPro" id="IPR001030">
    <property type="entry name" value="Acoase/IPM_deHydtase_lsu_aba"/>
</dbReference>
<keyword evidence="3 4" id="KW-0100">Branched-chain amino acid biosynthesis</keyword>
<keyword evidence="1 4" id="KW-0432">Leucine biosynthesis</keyword>
<dbReference type="CDD" id="cd01583">
    <property type="entry name" value="IPMI"/>
    <property type="match status" value="1"/>
</dbReference>
<dbReference type="InterPro" id="IPR011826">
    <property type="entry name" value="HAcnase/IPMdehydase_lsu_prok"/>
</dbReference>
<keyword evidence="2 4" id="KW-0004">4Fe-4S</keyword>
<keyword evidence="4" id="KW-0408">Iron</keyword>
<keyword evidence="4" id="KW-0479">Metal-binding</keyword>
<gene>
    <name evidence="4 6" type="primary">leuC</name>
    <name evidence="6" type="ORF">DGMP_15350</name>
</gene>
<evidence type="ECO:0000256" key="3">
    <source>
        <dbReference type="ARBA" id="ARBA00023304"/>
    </source>
</evidence>
<comment type="cofactor">
    <cofactor evidence="4">
        <name>[4Fe-4S] cluster</name>
        <dbReference type="ChEBI" id="CHEBI:49883"/>
    </cofactor>
    <text evidence="4">Binds 1 [4Fe-4S] cluster per subunit.</text>
</comment>
<dbReference type="KEGG" id="dbk:DGMP_15350"/>
<feature type="binding site" evidence="4">
    <location>
        <position position="368"/>
    </location>
    <ligand>
        <name>[4Fe-4S] cluster</name>
        <dbReference type="ChEBI" id="CHEBI:49883"/>
    </ligand>
</feature>
<evidence type="ECO:0000256" key="1">
    <source>
        <dbReference type="ARBA" id="ARBA00022430"/>
    </source>
</evidence>
<comment type="pathway">
    <text evidence="4">Amino-acid biosynthesis; L-leucine biosynthesis; L-leucine from 3-methyl-2-oxobutanoate: step 2/4.</text>
</comment>
<dbReference type="NCBIfam" id="NF001614">
    <property type="entry name" value="PRK00402.1"/>
    <property type="match status" value="1"/>
</dbReference>
<evidence type="ECO:0000313" key="7">
    <source>
        <dbReference type="Proteomes" id="UP000826725"/>
    </source>
</evidence>
<accession>A0A8D5FVU6</accession>
<evidence type="ECO:0000256" key="2">
    <source>
        <dbReference type="ARBA" id="ARBA00022485"/>
    </source>
</evidence>
<dbReference type="PROSITE" id="PS00450">
    <property type="entry name" value="ACONITASE_1"/>
    <property type="match status" value="1"/>
</dbReference>
<dbReference type="InterPro" id="IPR050067">
    <property type="entry name" value="IPM_dehydratase_rel_enz"/>
</dbReference>
<proteinExistence type="inferred from homology"/>
<comment type="function">
    <text evidence="4">Catalyzes the isomerization between 2-isopropylmalate and 3-isopropylmalate, via the formation of 2-isopropylmaleate.</text>
</comment>
<keyword evidence="4" id="KW-0028">Amino-acid biosynthesis</keyword>
<dbReference type="GO" id="GO:0003861">
    <property type="term" value="F:3-isopropylmalate dehydratase activity"/>
    <property type="evidence" value="ECO:0007669"/>
    <property type="project" value="UniProtKB-UniRule"/>
</dbReference>
<protein>
    <recommendedName>
        <fullName evidence="4">3-isopropylmalate dehydratase large subunit</fullName>
        <ecNumber evidence="4">4.2.1.33</ecNumber>
    </recommendedName>
    <alternativeName>
        <fullName evidence="4">Alpha-IPM isomerase</fullName>
        <shortName evidence="4">IPMI</shortName>
    </alternativeName>
    <alternativeName>
        <fullName evidence="4">Isopropylmalate isomerase</fullName>
    </alternativeName>
</protein>
<comment type="subunit">
    <text evidence="4">Heterodimer of LeuC and LeuD.</text>
</comment>
<feature type="binding site" evidence="4">
    <location>
        <position position="371"/>
    </location>
    <ligand>
        <name>[4Fe-4S] cluster</name>
        <dbReference type="ChEBI" id="CHEBI:49883"/>
    </ligand>
</feature>